<evidence type="ECO:0000256" key="2">
    <source>
        <dbReference type="ARBA" id="ARBA00023445"/>
    </source>
</evidence>
<evidence type="ECO:0000256" key="1">
    <source>
        <dbReference type="ARBA" id="ARBA00023002"/>
    </source>
</evidence>
<dbReference type="PANTHER" id="PTHR10366">
    <property type="entry name" value="NAD DEPENDENT EPIMERASE/DEHYDRATASE"/>
    <property type="match status" value="1"/>
</dbReference>
<comment type="similarity">
    <text evidence="2">Belongs to the NAD(P)-dependent epimerase/dehydratase family. Dihydroflavonol-4-reductase subfamily.</text>
</comment>
<protein>
    <submittedName>
        <fullName evidence="4">Putative NADPH-dependent methylglyoxal reductase GRP2</fullName>
    </submittedName>
</protein>
<evidence type="ECO:0000259" key="3">
    <source>
        <dbReference type="Pfam" id="PF01370"/>
    </source>
</evidence>
<accession>A0A8H6F4B1</accession>
<feature type="domain" description="NAD-dependent epimerase/dehydratase" evidence="3">
    <location>
        <begin position="7"/>
        <end position="262"/>
    </location>
</feature>
<dbReference type="FunFam" id="3.40.50.720:FF:000191">
    <property type="entry name" value="Methylglyoxal reductase (NADPH-dependent)"/>
    <property type="match status" value="1"/>
</dbReference>
<comment type="caution">
    <text evidence="4">The sequence shown here is derived from an EMBL/GenBank/DDBJ whole genome shotgun (WGS) entry which is preliminary data.</text>
</comment>
<proteinExistence type="inferred from homology"/>
<dbReference type="SUPFAM" id="SSF51735">
    <property type="entry name" value="NAD(P)-binding Rossmann-fold domains"/>
    <property type="match status" value="1"/>
</dbReference>
<dbReference type="AlphaFoldDB" id="A0A8H6F4B1"/>
<evidence type="ECO:0000313" key="5">
    <source>
        <dbReference type="Proteomes" id="UP000536275"/>
    </source>
</evidence>
<dbReference type="Pfam" id="PF01370">
    <property type="entry name" value="Epimerase"/>
    <property type="match status" value="1"/>
</dbReference>
<dbReference type="PANTHER" id="PTHR10366:SF564">
    <property type="entry name" value="STEROL-4-ALPHA-CARBOXYLATE 3-DEHYDROGENASE, DECARBOXYLATING"/>
    <property type="match status" value="1"/>
</dbReference>
<reference evidence="4 5" key="1">
    <citation type="submission" date="2020-03" db="EMBL/GenBank/DDBJ databases">
        <title>FDA dAtabase for Regulatory Grade micrObial Sequences (FDA-ARGOS): Supporting development and validation of Infectious Disease Dx tests.</title>
        <authorList>
            <person name="Campos J."/>
            <person name="Goldberg B."/>
            <person name="Tallon L."/>
            <person name="Sadzewicz L."/>
            <person name="Vavikolanu K."/>
            <person name="Mehta A."/>
            <person name="Aluvathingal J."/>
            <person name="Nadendla S."/>
            <person name="Nandy P."/>
            <person name="Geyer C."/>
            <person name="Yan Y."/>
            <person name="Sichtig H."/>
        </authorList>
    </citation>
    <scope>NUCLEOTIDE SEQUENCE [LARGE SCALE GENOMIC DNA]</scope>
    <source>
        <strain evidence="4 5">FDAARGOS_656</strain>
    </source>
</reference>
<dbReference type="InterPro" id="IPR036291">
    <property type="entry name" value="NAD(P)-bd_dom_sf"/>
</dbReference>
<evidence type="ECO:0000313" key="4">
    <source>
        <dbReference type="EMBL" id="KAF6070783.1"/>
    </source>
</evidence>
<dbReference type="InterPro" id="IPR001509">
    <property type="entry name" value="Epimerase_deHydtase"/>
</dbReference>
<dbReference type="InterPro" id="IPR050425">
    <property type="entry name" value="NAD(P)_dehydrat-like"/>
</dbReference>
<dbReference type="GO" id="GO:0016616">
    <property type="term" value="F:oxidoreductase activity, acting on the CH-OH group of donors, NAD or NADP as acceptor"/>
    <property type="evidence" value="ECO:0007669"/>
    <property type="project" value="TreeGrafter"/>
</dbReference>
<keyword evidence="1" id="KW-0560">Oxidoreductase</keyword>
<dbReference type="CDD" id="cd05227">
    <property type="entry name" value="AR_SDR_e"/>
    <property type="match status" value="1"/>
</dbReference>
<organism evidence="4 5">
    <name type="scientific">Candida albicans</name>
    <name type="common">Yeast</name>
    <dbReference type="NCBI Taxonomy" id="5476"/>
    <lineage>
        <taxon>Eukaryota</taxon>
        <taxon>Fungi</taxon>
        <taxon>Dikarya</taxon>
        <taxon>Ascomycota</taxon>
        <taxon>Saccharomycotina</taxon>
        <taxon>Pichiomycetes</taxon>
        <taxon>Debaryomycetaceae</taxon>
        <taxon>Candida/Lodderomyces clade</taxon>
        <taxon>Candida</taxon>
    </lineage>
</organism>
<gene>
    <name evidence="4" type="primary">GRP2</name>
    <name evidence="4" type="ORF">FOB64_001863</name>
</gene>
<dbReference type="EMBL" id="JABWAD010000022">
    <property type="protein sequence ID" value="KAF6070783.1"/>
    <property type="molecule type" value="Genomic_DNA"/>
</dbReference>
<dbReference type="Proteomes" id="UP000536275">
    <property type="component" value="Unassembled WGS sequence"/>
</dbReference>
<name>A0A8H6F4B1_CANAX</name>
<sequence>MSTPITVIVSGATGFIAQHVVKQLLAKNYQVIGTVRSTAKGDHLLKLFNNPKNLSYEIVEDVGTKGAFDKVLQKHGEAKVFLHLASPFHFNVTDVEKELLLPAVDGTKNVLQAIYNFGNNIEKVVITSSYAAISTASKEADKNAIITEKDWNEISWQDALLNPVNGYRGSKKFAEKAAWDFIKSNDNVKFSLSTINPSFVFGPQSFGSEIKQSLNTSSEIINSILKLKPNDSIPASKGGWVDVRDVAKAHIIAFENEDAKNQRILLNSGRFTSQSLVDIINDKFPDLKGKIPVDEPGSDKSVIAESLATIDDTKSRELLGFEYYNLEQSVYDTVEQIVNAHKL</sequence>
<dbReference type="Gene3D" id="3.40.50.720">
    <property type="entry name" value="NAD(P)-binding Rossmann-like Domain"/>
    <property type="match status" value="1"/>
</dbReference>